<reference evidence="2 3" key="1">
    <citation type="submission" date="2018-03" db="EMBL/GenBank/DDBJ databases">
        <title>Whole genome analyses suggest that Burkholderia sensu lato contains two further novel genera in the rhizoxinica-symbiotica group Mycetohabitans gen. nov., and Trinickia gen. nov.: implications for the evolution of diazotrophy and nodulation in the Burkholderiaceae.</title>
        <authorList>
            <person name="Estrada De Los Santos P."/>
            <person name="Palmer M."/>
            <person name="Chavez-Ramirez B."/>
            <person name="Steenkamp E.T."/>
            <person name="Hirsch A.M."/>
            <person name="Manyaka P."/>
            <person name="Maluk M."/>
            <person name="Lafos M."/>
            <person name="Crook M."/>
            <person name="Gross E."/>
            <person name="Simon M.F."/>
            <person name="Bueno Dos Reis Junior F."/>
            <person name="Poole P.S."/>
            <person name="Venter S.N."/>
            <person name="James E.K."/>
        </authorList>
    </citation>
    <scope>NUCLEOTIDE SEQUENCE [LARGE SCALE GENOMIC DNA]</scope>
    <source>
        <strain evidence="2 3">JPY-366</strain>
    </source>
</reference>
<protein>
    <submittedName>
        <fullName evidence="2">Uncharacterized protein</fullName>
    </submittedName>
</protein>
<gene>
    <name evidence="2" type="ORF">C9I57_10705</name>
</gene>
<keyword evidence="1" id="KW-0812">Transmembrane</keyword>
<name>A0A2T3XXC0_9BURK</name>
<accession>A0A2T3XXC0</accession>
<evidence type="ECO:0000313" key="3">
    <source>
        <dbReference type="Proteomes" id="UP000240638"/>
    </source>
</evidence>
<dbReference type="Proteomes" id="UP000240638">
    <property type="component" value="Unassembled WGS sequence"/>
</dbReference>
<sequence length="60" mass="6780">MQGGTDQAACDTLGKMRLRLNRQQRLSPPQAHTPAARKDAWLWRLACLAVNLIGFELYAR</sequence>
<keyword evidence="1" id="KW-1133">Transmembrane helix</keyword>
<comment type="caution">
    <text evidence="2">The sequence shown here is derived from an EMBL/GenBank/DDBJ whole genome shotgun (WGS) entry which is preliminary data.</text>
</comment>
<feature type="transmembrane region" description="Helical" evidence="1">
    <location>
        <begin position="41"/>
        <end position="59"/>
    </location>
</feature>
<dbReference type="AlphaFoldDB" id="A0A2T3XXC0"/>
<keyword evidence="1" id="KW-0472">Membrane</keyword>
<evidence type="ECO:0000313" key="2">
    <source>
        <dbReference type="EMBL" id="PTB21160.1"/>
    </source>
</evidence>
<dbReference type="EMBL" id="PYUC01000004">
    <property type="protein sequence ID" value="PTB21160.1"/>
    <property type="molecule type" value="Genomic_DNA"/>
</dbReference>
<evidence type="ECO:0000256" key="1">
    <source>
        <dbReference type="SAM" id="Phobius"/>
    </source>
</evidence>
<organism evidence="2 3">
    <name type="scientific">Trinickia symbiotica</name>
    <dbReference type="NCBI Taxonomy" id="863227"/>
    <lineage>
        <taxon>Bacteria</taxon>
        <taxon>Pseudomonadati</taxon>
        <taxon>Pseudomonadota</taxon>
        <taxon>Betaproteobacteria</taxon>
        <taxon>Burkholderiales</taxon>
        <taxon>Burkholderiaceae</taxon>
        <taxon>Trinickia</taxon>
    </lineage>
</organism>
<proteinExistence type="predicted"/>